<evidence type="ECO:0000259" key="5">
    <source>
        <dbReference type="Pfam" id="PF13476"/>
    </source>
</evidence>
<evidence type="ECO:0000313" key="7">
    <source>
        <dbReference type="Proteomes" id="UP000648352"/>
    </source>
</evidence>
<dbReference type="RefSeq" id="WP_191717099.1">
    <property type="nucleotide sequence ID" value="NZ_JACSQP010000001.1"/>
</dbReference>
<comment type="subunit">
    <text evidence="2">Heterodimer of SbcC and SbcD.</text>
</comment>
<evidence type="ECO:0000256" key="4">
    <source>
        <dbReference type="SAM" id="Coils"/>
    </source>
</evidence>
<evidence type="ECO:0000256" key="2">
    <source>
        <dbReference type="ARBA" id="ARBA00011322"/>
    </source>
</evidence>
<reference evidence="6 7" key="1">
    <citation type="submission" date="2020-08" db="EMBL/GenBank/DDBJ databases">
        <title>A Genomic Blueprint of the Chicken Gut Microbiome.</title>
        <authorList>
            <person name="Gilroy R."/>
            <person name="Ravi A."/>
            <person name="Getino M."/>
            <person name="Pursley I."/>
            <person name="Horton D.L."/>
            <person name="Alikhan N.-F."/>
            <person name="Baker D."/>
            <person name="Gharbi K."/>
            <person name="Hall N."/>
            <person name="Watson M."/>
            <person name="Adriaenssens E.M."/>
            <person name="Foster-Nyarko E."/>
            <person name="Jarju S."/>
            <person name="Secka A."/>
            <person name="Antonio M."/>
            <person name="Oren A."/>
            <person name="Chaudhuri R."/>
            <person name="La Ragione R.M."/>
            <person name="Hildebrand F."/>
            <person name="Pallen M.J."/>
        </authorList>
    </citation>
    <scope>NUCLEOTIDE SEQUENCE [LARGE SCALE GENOMIC DNA]</scope>
    <source>
        <strain evidence="6 7">Sa4CUA7</strain>
    </source>
</reference>
<dbReference type="PANTHER" id="PTHR32114">
    <property type="entry name" value="ABC TRANSPORTER ABCH.3"/>
    <property type="match status" value="1"/>
</dbReference>
<sequence length="995" mass="104758">MKLHRLDLTGFGPFLATQTVDFDAFERDGIFLISGRTGAGKSSILDGVSFALYGSVPRYDSGDKRLRSDHCAPEDPTEVRLEFTVGDRRWRVTRAPEYQRPARRGGGLTTEPTRAELDELVDGVWIGRAAKPREVGLALDEILGLNAQQFQQVILLAQNKFSRFLLASGADRQPLLRTLFGTRRYEEYVRALGERSKAAQARLATLGEHARTLLDQAERLITEHALAGDGPTPDDLAGRRQAAEIAVQRADYRLDTLVRERSDADAAFAAATTAHAERTALAKAHADLAQARARLTALEADTESIAEARRELERARAAEALRSVLDAATRTAHAVTAAAADAATAERVWGQVAPDPDTDLARFVEQLTGDLAVWSAAAEHEAGLAAREAEMAAAVESIAALELELQTLDAQRAQIPAELTRLTDLLAAARAQATTLETARTHRDAVAARVVAARETETLARALREADATRLDASAAADAAAAAVTALLRRRLDGYAGDLAAALVDGDPCAVCGSTAHPHPAARGDEPVTDEMLAAAEAARDAALAADRTAAEAARTAHDRHAAAAARAGGEALDALEAALATADDTLAAAEAAVREHDLLTTQRRELEELDAASQRARDDLAAQLAAARESVAALEATLIGIRSTVAAARGDYATVAERVAEATVRREAAHSTLAARAGLARADADLAAATAELDERLAASDFADAAEATAALRDAAVVRDLAARVAAHDAALEATRVRTLELELELAGTSDEPVDLEASSAAVAAADAARAVAIAAERDAENAAVRLRDLVMQTDDAYAAVAEHAEAAEAVRRLADTVAGRAPNTMKMDLETFVLAAELEEIVAAANVRLEEMSAGRYTLHHSDARAARGAASGLGIDVLDAHTGQLRPPQSLSGGETFLASLALALGLAEVVTARAGGMRLDTLFIDEGFGSLDADTLELAMRTLDELRAGGRTVGVISHVEAMKEQLPAQLLVEATPRGPSLIRQDDVLAAS</sequence>
<accession>A0ABR8RXU9</accession>
<keyword evidence="7" id="KW-1185">Reference proteome</keyword>
<proteinExistence type="inferred from homology"/>
<comment type="similarity">
    <text evidence="1">Belongs to the SMC family. SbcC subfamily.</text>
</comment>
<evidence type="ECO:0000256" key="3">
    <source>
        <dbReference type="ARBA" id="ARBA00013368"/>
    </source>
</evidence>
<dbReference type="Proteomes" id="UP000648352">
    <property type="component" value="Unassembled WGS sequence"/>
</dbReference>
<organism evidence="6 7">
    <name type="scientific">Microbacterium pullorum</name>
    <dbReference type="NCBI Taxonomy" id="2762236"/>
    <lineage>
        <taxon>Bacteria</taxon>
        <taxon>Bacillati</taxon>
        <taxon>Actinomycetota</taxon>
        <taxon>Actinomycetes</taxon>
        <taxon>Micrococcales</taxon>
        <taxon>Microbacteriaceae</taxon>
        <taxon>Microbacterium</taxon>
    </lineage>
</organism>
<feature type="domain" description="Rad50/SbcC-type AAA" evidence="5">
    <location>
        <begin position="5"/>
        <end position="200"/>
    </location>
</feature>
<comment type="caution">
    <text evidence="6">The sequence shown here is derived from an EMBL/GenBank/DDBJ whole genome shotgun (WGS) entry which is preliminary data.</text>
</comment>
<feature type="coiled-coil region" evidence="4">
    <location>
        <begin position="384"/>
        <end position="411"/>
    </location>
</feature>
<protein>
    <recommendedName>
        <fullName evidence="3">Nuclease SbcCD subunit C</fullName>
    </recommendedName>
</protein>
<evidence type="ECO:0000256" key="1">
    <source>
        <dbReference type="ARBA" id="ARBA00006930"/>
    </source>
</evidence>
<dbReference type="PANTHER" id="PTHR32114:SF2">
    <property type="entry name" value="ABC TRANSPORTER ABCH.3"/>
    <property type="match status" value="1"/>
</dbReference>
<dbReference type="Pfam" id="PF13558">
    <property type="entry name" value="SbcC_Walker_B"/>
    <property type="match status" value="1"/>
</dbReference>
<feature type="coiled-coil region" evidence="4">
    <location>
        <begin position="573"/>
        <end position="638"/>
    </location>
</feature>
<name>A0ABR8RXU9_9MICO</name>
<dbReference type="Pfam" id="PF13476">
    <property type="entry name" value="AAA_23"/>
    <property type="match status" value="1"/>
</dbReference>
<evidence type="ECO:0000313" key="6">
    <source>
        <dbReference type="EMBL" id="MBD7956066.1"/>
    </source>
</evidence>
<feature type="coiled-coil region" evidence="4">
    <location>
        <begin position="281"/>
        <end position="318"/>
    </location>
</feature>
<dbReference type="InterPro" id="IPR027417">
    <property type="entry name" value="P-loop_NTPase"/>
</dbReference>
<dbReference type="EMBL" id="JACSQP010000001">
    <property type="protein sequence ID" value="MBD7956066.1"/>
    <property type="molecule type" value="Genomic_DNA"/>
</dbReference>
<gene>
    <name evidence="6" type="ORF">H9651_00240</name>
</gene>
<keyword evidence="4" id="KW-0175">Coiled coil</keyword>
<dbReference type="SUPFAM" id="SSF52540">
    <property type="entry name" value="P-loop containing nucleoside triphosphate hydrolases"/>
    <property type="match status" value="1"/>
</dbReference>
<dbReference type="InterPro" id="IPR038729">
    <property type="entry name" value="Rad50/SbcC_AAA"/>
</dbReference>
<dbReference type="Gene3D" id="3.40.50.300">
    <property type="entry name" value="P-loop containing nucleotide triphosphate hydrolases"/>
    <property type="match status" value="2"/>
</dbReference>